<dbReference type="GO" id="GO:0006935">
    <property type="term" value="P:chemotaxis"/>
    <property type="evidence" value="ECO:0007669"/>
    <property type="project" value="InterPro"/>
</dbReference>
<comment type="caution">
    <text evidence="11">The sequence shown here is derived from an EMBL/GenBank/DDBJ whole genome shotgun (WGS) entry which is preliminary data.</text>
</comment>
<evidence type="ECO:0000256" key="3">
    <source>
        <dbReference type="ARBA" id="ARBA00022603"/>
    </source>
</evidence>
<dbReference type="SUPFAM" id="SSF53335">
    <property type="entry name" value="S-adenosyl-L-methionine-dependent methyltransferases"/>
    <property type="match status" value="1"/>
</dbReference>
<dbReference type="PROSITE" id="PS50113">
    <property type="entry name" value="PAC"/>
    <property type="match status" value="1"/>
</dbReference>
<dbReference type="InterPro" id="IPR035909">
    <property type="entry name" value="CheB_C"/>
</dbReference>
<feature type="region of interest" description="Disordered" evidence="7">
    <location>
        <begin position="808"/>
        <end position="835"/>
    </location>
</feature>
<dbReference type="GO" id="GO:0000156">
    <property type="term" value="F:phosphorelay response regulator activity"/>
    <property type="evidence" value="ECO:0007669"/>
    <property type="project" value="InterPro"/>
</dbReference>
<dbReference type="PANTHER" id="PTHR24422">
    <property type="entry name" value="CHEMOTAXIS PROTEIN METHYLTRANSFERASE"/>
    <property type="match status" value="1"/>
</dbReference>
<dbReference type="Pfam" id="PF01339">
    <property type="entry name" value="CheB_methylest"/>
    <property type="match status" value="1"/>
</dbReference>
<dbReference type="Gene3D" id="3.40.50.150">
    <property type="entry name" value="Vaccinia Virus protein VP39"/>
    <property type="match status" value="1"/>
</dbReference>
<evidence type="ECO:0000259" key="8">
    <source>
        <dbReference type="PROSITE" id="PS50113"/>
    </source>
</evidence>
<evidence type="ECO:0000256" key="5">
    <source>
        <dbReference type="ARBA" id="ARBA00022691"/>
    </source>
</evidence>
<sequence length="835" mass="93280">MAFVIVQHLDPTHKGVMPELLQRITRLVVRQARDEVKVEPNHVYVIPPNADLSILHRTLHLLEPASPRGLRLPIDFFLRTLAEDQQERSVGVILSGMGSDGTLGLQAIKERAGLALVQETTSAKFDAMPRSAIAAGLVDIVAPADVLYDRLVTCLGHTSLITPADPILDDRNQSGLEQIVILLRTHNGHDFSQYKSSTLYRRIEQRMGLHRLSKLAHYVRYLQENSQEIDLLFQELLIGVTRFFRDPAAWEQVQEQVIPALLTDRPPGGSLRAWAAGCSSGEEAYSLAILFTEALEKLSPSPAGSVQIFATDLDRDAIAQARQGLYLENIASDVSPERLQRFFIKEQGRYRISPMIRERVTFATQNLVMDPPFTKLDLLVCRNLLIYLTTELQTKLMSVFHYSLRPSGFLFLGSAETISNSLDLFESLGGPWRLYRRKTFSAVPMDFPPVFAPVPVSRREAVAAAPPAVASLQTLVDHVLLQHFSPAAVLTNAQGDILYISGRTGKYLEPAAGQVNLNLFAMAREGLNQELPGVFEQALRQKSPAAITRRGVQVRTNGDFQTVNLTVQVLEEPEALSGMILVVFAEAAAPRRAKKRRSAEGAPLEPEVQQLRETLQATREEMQTSQEELKSANEELQSTNEELQSTNEELTTSKEEMQSMNEELQTVNSELQSKLKELMEASNDMINLLNSTEIATVFLNDALQVRRFTPQIAKLIKLIPSDVGRPITDIASDLIYPALAADVAEVLRTLIFVEKPITTQDGRWFTVRIMPYRTVDNRINGVVVTLMDITVSKRLEIELRRVRDEREQLLTRNKEEPNPPAGDDAGSPLSISRQE</sequence>
<dbReference type="InterPro" id="IPR000700">
    <property type="entry name" value="PAS-assoc_C"/>
</dbReference>
<dbReference type="InterPro" id="IPR000780">
    <property type="entry name" value="CheR_MeTrfase"/>
</dbReference>
<dbReference type="SUPFAM" id="SSF52738">
    <property type="entry name" value="Methylesterase CheB, C-terminal domain"/>
    <property type="match status" value="1"/>
</dbReference>
<dbReference type="GO" id="GO:0008983">
    <property type="term" value="F:protein-glutamate O-methyltransferase activity"/>
    <property type="evidence" value="ECO:0007669"/>
    <property type="project" value="UniProtKB-EC"/>
</dbReference>
<name>A0A7U7GE88_9GAMM</name>
<dbReference type="Proteomes" id="UP000019184">
    <property type="component" value="Unassembled WGS sequence"/>
</dbReference>
<dbReference type="SUPFAM" id="SSF47757">
    <property type="entry name" value="Chemotaxis receptor methyltransferase CheR, N-terminal domain"/>
    <property type="match status" value="1"/>
</dbReference>
<dbReference type="InterPro" id="IPR029063">
    <property type="entry name" value="SAM-dependent_MTases_sf"/>
</dbReference>
<dbReference type="InterPro" id="IPR035965">
    <property type="entry name" value="PAS-like_dom_sf"/>
</dbReference>
<dbReference type="Gene3D" id="3.40.50.180">
    <property type="entry name" value="Methylesterase CheB, C-terminal domain"/>
    <property type="match status" value="1"/>
</dbReference>
<dbReference type="SUPFAM" id="SSF57997">
    <property type="entry name" value="Tropomyosin"/>
    <property type="match status" value="1"/>
</dbReference>
<evidence type="ECO:0000256" key="4">
    <source>
        <dbReference type="ARBA" id="ARBA00022679"/>
    </source>
</evidence>
<evidence type="ECO:0000256" key="2">
    <source>
        <dbReference type="ARBA" id="ARBA00012534"/>
    </source>
</evidence>
<dbReference type="Pfam" id="PF01739">
    <property type="entry name" value="CheR"/>
    <property type="match status" value="1"/>
</dbReference>
<dbReference type="InterPro" id="IPR022641">
    <property type="entry name" value="CheR_N"/>
</dbReference>
<feature type="domain" description="CheR-type methyltransferase" evidence="10">
    <location>
        <begin position="176"/>
        <end position="438"/>
    </location>
</feature>
<dbReference type="CDD" id="cd16434">
    <property type="entry name" value="CheB-CheR_fusion"/>
    <property type="match status" value="1"/>
</dbReference>
<keyword evidence="12" id="KW-1185">Reference proteome</keyword>
<evidence type="ECO:0000259" key="10">
    <source>
        <dbReference type="PROSITE" id="PS50123"/>
    </source>
</evidence>
<dbReference type="AlphaFoldDB" id="A0A7U7GE88"/>
<dbReference type="GO" id="GO:0032259">
    <property type="term" value="P:methylation"/>
    <property type="evidence" value="ECO:0007669"/>
    <property type="project" value="UniProtKB-KW"/>
</dbReference>
<dbReference type="Pfam" id="PF13596">
    <property type="entry name" value="PAS_10"/>
    <property type="match status" value="1"/>
</dbReference>
<keyword evidence="5" id="KW-0949">S-adenosyl-L-methionine</keyword>
<dbReference type="Gene3D" id="3.30.450.20">
    <property type="entry name" value="PAS domain"/>
    <property type="match status" value="1"/>
</dbReference>
<dbReference type="InterPro" id="IPR022642">
    <property type="entry name" value="CheR_C"/>
</dbReference>
<reference evidence="11 12" key="1">
    <citation type="journal article" date="2014" name="ISME J.">
        <title>Candidatus Competibacter-lineage genomes retrieved from metagenomes reveal functional metabolic diversity.</title>
        <authorList>
            <person name="McIlroy S.J."/>
            <person name="Albertsen M."/>
            <person name="Andresen E.K."/>
            <person name="Saunders A.M."/>
            <person name="Kristiansen R."/>
            <person name="Stokholm-Bjerregaard M."/>
            <person name="Nielsen K.L."/>
            <person name="Nielsen P.H."/>
        </authorList>
    </citation>
    <scope>NUCLEOTIDE SEQUENCE [LARGE SCALE GENOMIC DNA]</scope>
    <source>
        <strain evidence="11 12">Run_B_J11</strain>
    </source>
</reference>
<feature type="compositionally biased region" description="Basic and acidic residues" evidence="7">
    <location>
        <begin position="618"/>
        <end position="633"/>
    </location>
</feature>
<keyword evidence="4 11" id="KW-0808">Transferase</keyword>
<evidence type="ECO:0000313" key="12">
    <source>
        <dbReference type="Proteomes" id="UP000019184"/>
    </source>
</evidence>
<dbReference type="GO" id="GO:0005737">
    <property type="term" value="C:cytoplasm"/>
    <property type="evidence" value="ECO:0007669"/>
    <property type="project" value="InterPro"/>
</dbReference>
<dbReference type="InterPro" id="IPR000673">
    <property type="entry name" value="Sig_transdc_resp-reg_Me-estase"/>
</dbReference>
<comment type="catalytic activity">
    <reaction evidence="1">
        <text>L-glutamyl-[protein] + S-adenosyl-L-methionine = [protein]-L-glutamate 5-O-methyl ester + S-adenosyl-L-homocysteine</text>
        <dbReference type="Rhea" id="RHEA:24452"/>
        <dbReference type="Rhea" id="RHEA-COMP:10208"/>
        <dbReference type="Rhea" id="RHEA-COMP:10311"/>
        <dbReference type="ChEBI" id="CHEBI:29973"/>
        <dbReference type="ChEBI" id="CHEBI:57856"/>
        <dbReference type="ChEBI" id="CHEBI:59789"/>
        <dbReference type="ChEBI" id="CHEBI:82795"/>
        <dbReference type="EC" id="2.1.1.80"/>
    </reaction>
</comment>
<evidence type="ECO:0000256" key="1">
    <source>
        <dbReference type="ARBA" id="ARBA00001541"/>
    </source>
</evidence>
<accession>A0A7U7GE88</accession>
<gene>
    <name evidence="11" type="ORF">BN874_530002</name>
</gene>
<dbReference type="Pfam" id="PF03705">
    <property type="entry name" value="CheR_N"/>
    <property type="match status" value="1"/>
</dbReference>
<keyword evidence="11" id="KW-0378">Hydrolase</keyword>
<feature type="region of interest" description="Disordered" evidence="7">
    <location>
        <begin position="618"/>
        <end position="650"/>
    </location>
</feature>
<dbReference type="SUPFAM" id="SSF55785">
    <property type="entry name" value="PYP-like sensor domain (PAS domain)"/>
    <property type="match status" value="1"/>
</dbReference>
<dbReference type="PROSITE" id="PS50123">
    <property type="entry name" value="CHER"/>
    <property type="match status" value="1"/>
</dbReference>
<protein>
    <recommendedName>
        <fullName evidence="2">protein-glutamate O-methyltransferase</fullName>
        <ecNumber evidence="2">2.1.1.80</ecNumber>
    </recommendedName>
</protein>
<proteinExistence type="predicted"/>
<dbReference type="PANTHER" id="PTHR24422:SF27">
    <property type="entry name" value="PROTEIN-GLUTAMATE O-METHYLTRANSFERASE"/>
    <property type="match status" value="1"/>
</dbReference>
<feature type="compositionally biased region" description="Polar residues" evidence="7">
    <location>
        <begin position="634"/>
        <end position="650"/>
    </location>
</feature>
<dbReference type="EC" id="2.1.1.80" evidence="2"/>
<dbReference type="GO" id="GO:0008984">
    <property type="term" value="F:protein-glutamate methylesterase activity"/>
    <property type="evidence" value="ECO:0007669"/>
    <property type="project" value="InterPro"/>
</dbReference>
<evidence type="ECO:0000256" key="7">
    <source>
        <dbReference type="SAM" id="MobiDB-lite"/>
    </source>
</evidence>
<dbReference type="EMBL" id="CBTK010000269">
    <property type="protein sequence ID" value="CDH46573.1"/>
    <property type="molecule type" value="Genomic_DNA"/>
</dbReference>
<dbReference type="InterPro" id="IPR050903">
    <property type="entry name" value="Bact_Chemotaxis_MeTrfase"/>
</dbReference>
<feature type="domain" description="CheB-type methylesterase" evidence="9">
    <location>
        <begin position="1"/>
        <end position="158"/>
    </location>
</feature>
<evidence type="ECO:0000256" key="6">
    <source>
        <dbReference type="PROSITE-ProRule" id="PRU00050"/>
    </source>
</evidence>
<keyword evidence="3 11" id="KW-0489">Methyltransferase</keyword>
<dbReference type="PROSITE" id="PS50122">
    <property type="entry name" value="CHEB"/>
    <property type="match status" value="1"/>
</dbReference>
<feature type="domain" description="PAC" evidence="8">
    <location>
        <begin position="751"/>
        <end position="801"/>
    </location>
</feature>
<dbReference type="PRINTS" id="PR00996">
    <property type="entry name" value="CHERMTFRASE"/>
</dbReference>
<comment type="caution">
    <text evidence="6">Lacks conserved residue(s) required for the propagation of feature annotation.</text>
</comment>
<feature type="compositionally biased region" description="Basic and acidic residues" evidence="7">
    <location>
        <begin position="808"/>
        <end position="817"/>
    </location>
</feature>
<dbReference type="SMART" id="SM00138">
    <property type="entry name" value="MeTrc"/>
    <property type="match status" value="1"/>
</dbReference>
<organism evidence="11 12">
    <name type="scientific">Candidatus Contendobacter odensis Run_B_J11</name>
    <dbReference type="NCBI Taxonomy" id="1400861"/>
    <lineage>
        <taxon>Bacteria</taxon>
        <taxon>Pseudomonadati</taxon>
        <taxon>Pseudomonadota</taxon>
        <taxon>Gammaproteobacteria</taxon>
        <taxon>Candidatus Competibacteraceae</taxon>
        <taxon>Candidatus Contendibacter</taxon>
    </lineage>
</organism>
<dbReference type="Gene3D" id="1.10.155.10">
    <property type="entry name" value="Chemotaxis receptor methyltransferase CheR, N-terminal domain"/>
    <property type="match status" value="1"/>
</dbReference>
<dbReference type="InterPro" id="IPR036804">
    <property type="entry name" value="CheR_N_sf"/>
</dbReference>
<evidence type="ECO:0000313" key="11">
    <source>
        <dbReference type="EMBL" id="CDH46573.1"/>
    </source>
</evidence>
<evidence type="ECO:0000259" key="9">
    <source>
        <dbReference type="PROSITE" id="PS50122"/>
    </source>
</evidence>